<dbReference type="PANTHER" id="PTHR34501">
    <property type="entry name" value="PROTEIN YDDL-RELATED"/>
    <property type="match status" value="1"/>
</dbReference>
<evidence type="ECO:0000256" key="4">
    <source>
        <dbReference type="ARBA" id="ARBA00022692"/>
    </source>
</evidence>
<comment type="subcellular location">
    <subcellularLocation>
        <location evidence="1">Cell outer membrane</location>
        <topology evidence="1">Multi-pass membrane protein</topology>
    </subcellularLocation>
</comment>
<evidence type="ECO:0000256" key="1">
    <source>
        <dbReference type="ARBA" id="ARBA00004571"/>
    </source>
</evidence>
<keyword evidence="4" id="KW-0812">Transmembrane</keyword>
<protein>
    <submittedName>
        <fullName evidence="10">Porin OmpC</fullName>
    </submittedName>
</protein>
<gene>
    <name evidence="10" type="primary">ompC</name>
    <name evidence="10" type="ORF">Q0A17_11895</name>
</gene>
<dbReference type="InterPro" id="IPR023614">
    <property type="entry name" value="Porin_dom_sf"/>
</dbReference>
<comment type="caution">
    <text evidence="10">The sequence shown here is derived from an EMBL/GenBank/DDBJ whole genome shotgun (WGS) entry which is preliminary data.</text>
</comment>
<dbReference type="EMBL" id="JAUJYW010000004">
    <property type="protein sequence ID" value="MDN8600108.1"/>
    <property type="molecule type" value="Genomic_DNA"/>
</dbReference>
<dbReference type="RefSeq" id="WP_301699172.1">
    <property type="nucleotide sequence ID" value="NZ_JAUJYW010000004.1"/>
</dbReference>
<dbReference type="PRINTS" id="PR00182">
    <property type="entry name" value="ECOLNEIPORIN"/>
</dbReference>
<accession>A0ABT8PVN6</accession>
<evidence type="ECO:0000256" key="8">
    <source>
        <dbReference type="ARBA" id="ARBA00023237"/>
    </source>
</evidence>
<dbReference type="InterPro" id="IPR050298">
    <property type="entry name" value="Gram-neg_bact_OMP"/>
</dbReference>
<dbReference type="InterPro" id="IPR001897">
    <property type="entry name" value="Porin_gammaproteobac"/>
</dbReference>
<evidence type="ECO:0000256" key="7">
    <source>
        <dbReference type="ARBA" id="ARBA00023136"/>
    </source>
</evidence>
<dbReference type="Gene3D" id="2.40.160.10">
    <property type="entry name" value="Porin"/>
    <property type="match status" value="1"/>
</dbReference>
<evidence type="ECO:0000256" key="6">
    <source>
        <dbReference type="ARBA" id="ARBA00023114"/>
    </source>
</evidence>
<keyword evidence="8" id="KW-0998">Cell outer membrane</keyword>
<proteinExistence type="inferred from homology"/>
<dbReference type="PRINTS" id="PR00183">
    <property type="entry name" value="ECOLIPORIN"/>
</dbReference>
<dbReference type="PANTHER" id="PTHR34501:SF8">
    <property type="entry name" value="OUTER MEMBRANE PORIN N-RELATED"/>
    <property type="match status" value="1"/>
</dbReference>
<evidence type="ECO:0000256" key="5">
    <source>
        <dbReference type="ARBA" id="ARBA00022729"/>
    </source>
</evidence>
<keyword evidence="7" id="KW-0472">Membrane</keyword>
<dbReference type="SUPFAM" id="SSF56935">
    <property type="entry name" value="Porins"/>
    <property type="match status" value="1"/>
</dbReference>
<keyword evidence="11" id="KW-1185">Reference proteome</keyword>
<dbReference type="CDD" id="cd00342">
    <property type="entry name" value="gram_neg_porins"/>
    <property type="match status" value="1"/>
</dbReference>
<evidence type="ECO:0000256" key="3">
    <source>
        <dbReference type="ARBA" id="ARBA00022452"/>
    </source>
</evidence>
<evidence type="ECO:0000256" key="2">
    <source>
        <dbReference type="ARBA" id="ARBA00007539"/>
    </source>
</evidence>
<evidence type="ECO:0000256" key="9">
    <source>
        <dbReference type="SAM" id="SignalP"/>
    </source>
</evidence>
<evidence type="ECO:0000313" key="11">
    <source>
        <dbReference type="Proteomes" id="UP001174867"/>
    </source>
</evidence>
<keyword evidence="6" id="KW-0626">Porin</keyword>
<reference evidence="10 11" key="1">
    <citation type="submission" date="2023-07" db="EMBL/GenBank/DDBJ databases">
        <title>Citrobacter selenititolerans sp. nov., isolated from seleniferous soil.</title>
        <authorList>
            <person name="Zhang S."/>
            <person name="Li K."/>
            <person name="Peng J."/>
            <person name="Wang H."/>
            <person name="Sun J."/>
            <person name="Guo Y."/>
        </authorList>
    </citation>
    <scope>NUCLEOTIDE SEQUENCE [LARGE SCALE GENOMIC DNA]</scope>
    <source>
        <strain evidence="10 11">S2-9</strain>
    </source>
</reference>
<dbReference type="Pfam" id="PF00267">
    <property type="entry name" value="Porin_1"/>
    <property type="match status" value="1"/>
</dbReference>
<sequence>MKRKVLAIVIPALMAAGAAHAAEVYNKDGNKLDLYGKVDGLHYFSDDTNSDGDMSYIRLGFKGETQITDQLTGYGQWEYNVQANTTESDHGNSWTRLAFAGLKFGDYGSFDYGRNYGVLYDVEGWTDMLPEFGGDSYTKADNFMTGRANGVATYRNNNFFGMVDGLSFALQYQGANENQVTDEAYFDGMTQEGTGNGSDRNVKNSNGDGFGISSTYDLGMGVSFGAAYTSSDRTNEQVNHSTAGGDKADAWTAGLKYDANNIYLATMYSETRNMTPYGGRFDNTIANKTQNFEVTAQYQFDFGLRPAVSFLMSKGKDLVGVDNDKDLVKYADVGATYYFNKNMSTYVDYKINLLDEDDGFYSRNDIATDDVVGLGLVYQF</sequence>
<feature type="chain" id="PRO_5046509494" evidence="9">
    <location>
        <begin position="22"/>
        <end position="380"/>
    </location>
</feature>
<organism evidence="10 11">
    <name type="scientific">Citrobacter enshiensis</name>
    <dbReference type="NCBI Taxonomy" id="2971264"/>
    <lineage>
        <taxon>Bacteria</taxon>
        <taxon>Pseudomonadati</taxon>
        <taxon>Pseudomonadota</taxon>
        <taxon>Gammaproteobacteria</taxon>
        <taxon>Enterobacterales</taxon>
        <taxon>Enterobacteriaceae</taxon>
        <taxon>Citrobacter</taxon>
    </lineage>
</organism>
<name>A0ABT8PVN6_9ENTR</name>
<dbReference type="InterPro" id="IPR001702">
    <property type="entry name" value="Porin_Gram-ve"/>
</dbReference>
<keyword evidence="5 9" id="KW-0732">Signal</keyword>
<keyword evidence="6" id="KW-0406">Ion transport</keyword>
<keyword evidence="3" id="KW-1134">Transmembrane beta strand</keyword>
<feature type="signal peptide" evidence="9">
    <location>
        <begin position="1"/>
        <end position="21"/>
    </location>
</feature>
<dbReference type="Proteomes" id="UP001174867">
    <property type="component" value="Unassembled WGS sequence"/>
</dbReference>
<dbReference type="NCBIfam" id="NF007841">
    <property type="entry name" value="PRK10554.1"/>
    <property type="match status" value="1"/>
</dbReference>
<dbReference type="InterPro" id="IPR033900">
    <property type="entry name" value="Gram_neg_porin_domain"/>
</dbReference>
<keyword evidence="6" id="KW-0813">Transport</keyword>
<comment type="similarity">
    <text evidence="2">Belongs to the Gram-negative porin family.</text>
</comment>
<evidence type="ECO:0000313" key="10">
    <source>
        <dbReference type="EMBL" id="MDN8600108.1"/>
    </source>
</evidence>